<dbReference type="AlphaFoldDB" id="A0A8J2RUT1"/>
<dbReference type="EMBL" id="CAKKLH010000277">
    <property type="protein sequence ID" value="CAH0107601.1"/>
    <property type="molecule type" value="Genomic_DNA"/>
</dbReference>
<feature type="region of interest" description="Disordered" evidence="1">
    <location>
        <begin position="120"/>
        <end position="145"/>
    </location>
</feature>
<dbReference type="Proteomes" id="UP000789390">
    <property type="component" value="Unassembled WGS sequence"/>
</dbReference>
<accession>A0A8J2RUT1</accession>
<keyword evidence="2" id="KW-0732">Signal</keyword>
<feature type="region of interest" description="Disordered" evidence="1">
    <location>
        <begin position="43"/>
        <end position="69"/>
    </location>
</feature>
<feature type="compositionally biased region" description="Low complexity" evidence="1">
    <location>
        <begin position="133"/>
        <end position="145"/>
    </location>
</feature>
<feature type="compositionally biased region" description="Low complexity" evidence="1">
    <location>
        <begin position="47"/>
        <end position="61"/>
    </location>
</feature>
<sequence>MLSYSLTSLLSCIVAVMLMDNGASAQQNNNYYYRNSMPVNRYSRPMQSNSITSRSNSNTQQYKPNNNPWAAYNNIHSNVARSNNNNNWGWPTVRPQQQQRWKLDLDDSIEDHSIESSFYRRPSVPRPQRHSINNNPHITNNNNNNVNRLAWTQPAVTARPVMQPIRWNNHFDDSVEDHSVESREFRRW</sequence>
<organism evidence="3 4">
    <name type="scientific">Daphnia galeata</name>
    <dbReference type="NCBI Taxonomy" id="27404"/>
    <lineage>
        <taxon>Eukaryota</taxon>
        <taxon>Metazoa</taxon>
        <taxon>Ecdysozoa</taxon>
        <taxon>Arthropoda</taxon>
        <taxon>Crustacea</taxon>
        <taxon>Branchiopoda</taxon>
        <taxon>Diplostraca</taxon>
        <taxon>Cladocera</taxon>
        <taxon>Anomopoda</taxon>
        <taxon>Daphniidae</taxon>
        <taxon>Daphnia</taxon>
    </lineage>
</organism>
<gene>
    <name evidence="3" type="ORF">DGAL_LOCUS10921</name>
</gene>
<comment type="caution">
    <text evidence="3">The sequence shown here is derived from an EMBL/GenBank/DDBJ whole genome shotgun (WGS) entry which is preliminary data.</text>
</comment>
<evidence type="ECO:0000313" key="3">
    <source>
        <dbReference type="EMBL" id="CAH0107601.1"/>
    </source>
</evidence>
<evidence type="ECO:0000256" key="2">
    <source>
        <dbReference type="SAM" id="SignalP"/>
    </source>
</evidence>
<protein>
    <submittedName>
        <fullName evidence="3">Uncharacterized protein</fullName>
    </submittedName>
</protein>
<feature type="signal peptide" evidence="2">
    <location>
        <begin position="1"/>
        <end position="25"/>
    </location>
</feature>
<keyword evidence="4" id="KW-1185">Reference proteome</keyword>
<dbReference type="OrthoDB" id="6375407at2759"/>
<name>A0A8J2RUT1_9CRUS</name>
<proteinExistence type="predicted"/>
<feature type="chain" id="PRO_5035214312" evidence="2">
    <location>
        <begin position="26"/>
        <end position="188"/>
    </location>
</feature>
<evidence type="ECO:0000256" key="1">
    <source>
        <dbReference type="SAM" id="MobiDB-lite"/>
    </source>
</evidence>
<evidence type="ECO:0000313" key="4">
    <source>
        <dbReference type="Proteomes" id="UP000789390"/>
    </source>
</evidence>
<reference evidence="3" key="1">
    <citation type="submission" date="2021-11" db="EMBL/GenBank/DDBJ databases">
        <authorList>
            <person name="Schell T."/>
        </authorList>
    </citation>
    <scope>NUCLEOTIDE SEQUENCE</scope>
    <source>
        <strain evidence="3">M5</strain>
    </source>
</reference>